<protein>
    <submittedName>
        <fullName evidence="2">GNAT family N-acetyltransferase</fullName>
    </submittedName>
</protein>
<organism evidence="2 3">
    <name type="scientific">Natronorubrum halalkaliphilum</name>
    <dbReference type="NCBI Taxonomy" id="2691917"/>
    <lineage>
        <taxon>Archaea</taxon>
        <taxon>Methanobacteriati</taxon>
        <taxon>Methanobacteriota</taxon>
        <taxon>Stenosarchaea group</taxon>
        <taxon>Halobacteria</taxon>
        <taxon>Halobacteriales</taxon>
        <taxon>Natrialbaceae</taxon>
        <taxon>Natronorubrum</taxon>
    </lineage>
</organism>
<evidence type="ECO:0000313" key="2">
    <source>
        <dbReference type="EMBL" id="MXV60953.1"/>
    </source>
</evidence>
<sequence>MGRDKYTIRRFEIDDIEDILDLYHHTWFIRPSFNWFRWKYIDNPFIDHIPIFVAEFNEKVIGVKAFFALKLSINGKTSFALQPCDTMVHSDHRRQGLFTKMTEKSIHEYSQSDVDIFFNFPNQNSAPANKKMGWETIDLLKTYYRFQNPLAIVADKTDLPIPSHTYGIGRLLYNSPYMVRQRLLSQNNPVDVRSLSTTPADSLTRLYEHLVPDRAHVFRNERFYNWRFDNPRREYTTYLGYIDGELRGAIVTSKHTDGNEFETTRFVEILPLLDLQNQTMTIDALIKQSIYDNWNTDLFIVPNNLLPDDILSKNGFRSDSSFPISKVSSETRFMAKPLSKKDRITDLTLDSNEWILTSIEHDIS</sequence>
<proteinExistence type="predicted"/>
<dbReference type="Gene3D" id="3.40.630.30">
    <property type="match status" value="1"/>
</dbReference>
<dbReference type="Pfam" id="PF13527">
    <property type="entry name" value="Acetyltransf_9"/>
    <property type="match status" value="1"/>
</dbReference>
<dbReference type="InterPro" id="IPR016181">
    <property type="entry name" value="Acyl_CoA_acyltransferase"/>
</dbReference>
<evidence type="ECO:0000313" key="3">
    <source>
        <dbReference type="Proteomes" id="UP000434101"/>
    </source>
</evidence>
<comment type="caution">
    <text evidence="2">The sequence shown here is derived from an EMBL/GenBank/DDBJ whole genome shotgun (WGS) entry which is preliminary data.</text>
</comment>
<dbReference type="SUPFAM" id="SSF55729">
    <property type="entry name" value="Acyl-CoA N-acyltransferases (Nat)"/>
    <property type="match status" value="1"/>
</dbReference>
<dbReference type="InterPro" id="IPR000182">
    <property type="entry name" value="GNAT_dom"/>
</dbReference>
<dbReference type="Proteomes" id="UP000434101">
    <property type="component" value="Unassembled WGS sequence"/>
</dbReference>
<dbReference type="PROSITE" id="PS51186">
    <property type="entry name" value="GNAT"/>
    <property type="match status" value="1"/>
</dbReference>
<name>A0A6B0VI49_9EURY</name>
<dbReference type="GO" id="GO:0016747">
    <property type="term" value="F:acyltransferase activity, transferring groups other than amino-acyl groups"/>
    <property type="evidence" value="ECO:0007669"/>
    <property type="project" value="InterPro"/>
</dbReference>
<dbReference type="RefSeq" id="WP_160062411.1">
    <property type="nucleotide sequence ID" value="NZ_WUYX01000013.1"/>
</dbReference>
<gene>
    <name evidence="2" type="ORF">GS429_02495</name>
</gene>
<dbReference type="OrthoDB" id="299799at2157"/>
<reference evidence="2 3" key="1">
    <citation type="submission" date="2020-01" db="EMBL/GenBank/DDBJ databases">
        <title>Natronorubrum sp. JWXQ-INN 674 isolated from Inner Mongolia Autonomous Region of China.</title>
        <authorList>
            <person name="Xue Q."/>
        </authorList>
    </citation>
    <scope>NUCLEOTIDE SEQUENCE [LARGE SCALE GENOMIC DNA]</scope>
    <source>
        <strain evidence="2 3">JWXQ-INN-674</strain>
    </source>
</reference>
<accession>A0A6B0VI49</accession>
<keyword evidence="3" id="KW-1185">Reference proteome</keyword>
<dbReference type="AlphaFoldDB" id="A0A6B0VI49"/>
<dbReference type="EMBL" id="WUYX01000013">
    <property type="protein sequence ID" value="MXV60953.1"/>
    <property type="molecule type" value="Genomic_DNA"/>
</dbReference>
<evidence type="ECO:0000259" key="1">
    <source>
        <dbReference type="PROSITE" id="PS51186"/>
    </source>
</evidence>
<feature type="domain" description="N-acetyltransferase" evidence="1">
    <location>
        <begin position="6"/>
        <end position="159"/>
    </location>
</feature>
<keyword evidence="2" id="KW-0808">Transferase</keyword>